<evidence type="ECO:0000313" key="1">
    <source>
        <dbReference type="EMBL" id="PJZ59135.1"/>
    </source>
</evidence>
<protein>
    <submittedName>
        <fullName evidence="1">Uncharacterized protein</fullName>
    </submittedName>
</protein>
<keyword evidence="2" id="KW-1185">Reference proteome</keyword>
<gene>
    <name evidence="1" type="ORF">CH367_03695</name>
</gene>
<organism evidence="1 2">
    <name type="scientific">Leptospira barantonii</name>
    <dbReference type="NCBI Taxonomy" id="2023184"/>
    <lineage>
        <taxon>Bacteria</taxon>
        <taxon>Pseudomonadati</taxon>
        <taxon>Spirochaetota</taxon>
        <taxon>Spirochaetia</taxon>
        <taxon>Leptospirales</taxon>
        <taxon>Leptospiraceae</taxon>
        <taxon>Leptospira</taxon>
    </lineage>
</organism>
<evidence type="ECO:0000313" key="2">
    <source>
        <dbReference type="Proteomes" id="UP000231879"/>
    </source>
</evidence>
<comment type="caution">
    <text evidence="1">The sequence shown here is derived from an EMBL/GenBank/DDBJ whole genome shotgun (WGS) entry which is preliminary data.</text>
</comment>
<dbReference type="Proteomes" id="UP000231879">
    <property type="component" value="Unassembled WGS sequence"/>
</dbReference>
<accession>A0ABX4NQL6</accession>
<proteinExistence type="predicted"/>
<reference evidence="1 2" key="1">
    <citation type="submission" date="2017-07" db="EMBL/GenBank/DDBJ databases">
        <title>Leptospira spp. isolated from tropical soils.</title>
        <authorList>
            <person name="Thibeaux R."/>
            <person name="Iraola G."/>
            <person name="Ferres I."/>
            <person name="Bierque E."/>
            <person name="Girault D."/>
            <person name="Soupe-Gilbert M.-E."/>
            <person name="Picardeau M."/>
            <person name="Goarant C."/>
        </authorList>
    </citation>
    <scope>NUCLEOTIDE SEQUENCE [LARGE SCALE GENOMIC DNA]</scope>
    <source>
        <strain evidence="1 2">FH4-C-A1</strain>
    </source>
</reference>
<dbReference type="EMBL" id="NPDS01000001">
    <property type="protein sequence ID" value="PJZ59135.1"/>
    <property type="molecule type" value="Genomic_DNA"/>
</dbReference>
<name>A0ABX4NQL6_9LEPT</name>
<sequence length="59" mass="7093">MRKKEWKKLKFFRKKNPNANVLSGGKVKISFRNGRKPRISKLKKAFHSKIDDFRKKEAF</sequence>